<dbReference type="InterPro" id="IPR003591">
    <property type="entry name" value="Leu-rich_rpt_typical-subtyp"/>
</dbReference>
<evidence type="ECO:0000256" key="1">
    <source>
        <dbReference type="ARBA" id="ARBA00004479"/>
    </source>
</evidence>
<evidence type="ECO:0000256" key="5">
    <source>
        <dbReference type="ARBA" id="ARBA00022737"/>
    </source>
</evidence>
<keyword evidence="3" id="KW-0812">Transmembrane</keyword>
<keyword evidence="4 9" id="KW-0732">Signal</keyword>
<dbReference type="RefSeq" id="XP_035684259.1">
    <property type="nucleotide sequence ID" value="XM_035828366.1"/>
</dbReference>
<feature type="chain" id="PRO_5039893457" evidence="9">
    <location>
        <begin position="22"/>
        <end position="230"/>
    </location>
</feature>
<evidence type="ECO:0000256" key="2">
    <source>
        <dbReference type="ARBA" id="ARBA00022614"/>
    </source>
</evidence>
<proteinExistence type="predicted"/>
<keyword evidence="6" id="KW-1133">Transmembrane helix</keyword>
<reference evidence="10" key="1">
    <citation type="journal article" date="2020" name="Nat. Ecol. Evol.">
        <title>Deeply conserved synteny resolves early events in vertebrate evolution.</title>
        <authorList>
            <person name="Simakov O."/>
            <person name="Marletaz F."/>
            <person name="Yue J.X."/>
            <person name="O'Connell B."/>
            <person name="Jenkins J."/>
            <person name="Brandt A."/>
            <person name="Calef R."/>
            <person name="Tung C.H."/>
            <person name="Huang T.K."/>
            <person name="Schmutz J."/>
            <person name="Satoh N."/>
            <person name="Yu J.K."/>
            <person name="Putnam N.H."/>
            <person name="Green R.E."/>
            <person name="Rokhsar D.S."/>
        </authorList>
    </citation>
    <scope>NUCLEOTIDE SEQUENCE [LARGE SCALE GENOMIC DNA]</scope>
    <source>
        <strain evidence="10">S238N-H82</strain>
    </source>
</reference>
<feature type="compositionally biased region" description="Low complexity" evidence="8">
    <location>
        <begin position="46"/>
        <end position="56"/>
    </location>
</feature>
<dbReference type="OrthoDB" id="676979at2759"/>
<dbReference type="Gene3D" id="3.80.10.10">
    <property type="entry name" value="Ribonuclease Inhibitor"/>
    <property type="match status" value="1"/>
</dbReference>
<feature type="compositionally biased region" description="Low complexity" evidence="8">
    <location>
        <begin position="63"/>
        <end position="88"/>
    </location>
</feature>
<keyword evidence="2" id="KW-0433">Leucine-rich repeat</keyword>
<dbReference type="AlphaFoldDB" id="A0A9J7MZA0"/>
<name>A0A9J7MZA0_BRAFL</name>
<keyword evidence="7" id="KW-0472">Membrane</keyword>
<organism evidence="10 11">
    <name type="scientific">Branchiostoma floridae</name>
    <name type="common">Florida lancelet</name>
    <name type="synonym">Amphioxus</name>
    <dbReference type="NCBI Taxonomy" id="7739"/>
    <lineage>
        <taxon>Eukaryota</taxon>
        <taxon>Metazoa</taxon>
        <taxon>Chordata</taxon>
        <taxon>Cephalochordata</taxon>
        <taxon>Leptocardii</taxon>
        <taxon>Amphioxiformes</taxon>
        <taxon>Branchiostomatidae</taxon>
        <taxon>Branchiostoma</taxon>
    </lineage>
</organism>
<feature type="signal peptide" evidence="9">
    <location>
        <begin position="1"/>
        <end position="21"/>
    </location>
</feature>
<keyword evidence="5" id="KW-0677">Repeat</keyword>
<dbReference type="PANTHER" id="PTHR45773:SF10">
    <property type="match status" value="1"/>
</dbReference>
<keyword evidence="10" id="KW-1185">Reference proteome</keyword>
<reference evidence="11" key="2">
    <citation type="submission" date="2025-08" db="UniProtKB">
        <authorList>
            <consortium name="RefSeq"/>
        </authorList>
    </citation>
    <scope>IDENTIFICATION</scope>
    <source>
        <strain evidence="11">S238N-H82</strain>
        <tissue evidence="11">Testes</tissue>
    </source>
</reference>
<gene>
    <name evidence="11" type="primary">LOC118421204</name>
</gene>
<evidence type="ECO:0000313" key="10">
    <source>
        <dbReference type="Proteomes" id="UP000001554"/>
    </source>
</evidence>
<protein>
    <submittedName>
        <fullName evidence="11">Leucine-rich repeat-containing protein 4-like</fullName>
    </submittedName>
</protein>
<evidence type="ECO:0000256" key="4">
    <source>
        <dbReference type="ARBA" id="ARBA00022729"/>
    </source>
</evidence>
<dbReference type="GeneID" id="118421204"/>
<evidence type="ECO:0000256" key="8">
    <source>
        <dbReference type="SAM" id="MobiDB-lite"/>
    </source>
</evidence>
<accession>A0A9J7MZA0</accession>
<comment type="subcellular location">
    <subcellularLocation>
        <location evidence="1">Membrane</location>
        <topology evidence="1">Single-pass type I membrane protein</topology>
    </subcellularLocation>
</comment>
<evidence type="ECO:0000256" key="3">
    <source>
        <dbReference type="ARBA" id="ARBA00022692"/>
    </source>
</evidence>
<dbReference type="SUPFAM" id="SSF52058">
    <property type="entry name" value="L domain-like"/>
    <property type="match status" value="1"/>
</dbReference>
<evidence type="ECO:0000313" key="11">
    <source>
        <dbReference type="RefSeq" id="XP_035684259.1"/>
    </source>
</evidence>
<dbReference type="Proteomes" id="UP000001554">
    <property type="component" value="Chromosome 8"/>
</dbReference>
<dbReference type="Pfam" id="PF13855">
    <property type="entry name" value="LRR_8"/>
    <property type="match status" value="1"/>
</dbReference>
<evidence type="ECO:0000256" key="6">
    <source>
        <dbReference type="ARBA" id="ARBA00022989"/>
    </source>
</evidence>
<evidence type="ECO:0000256" key="7">
    <source>
        <dbReference type="ARBA" id="ARBA00023136"/>
    </source>
</evidence>
<dbReference type="InterPro" id="IPR032675">
    <property type="entry name" value="LRR_dom_sf"/>
</dbReference>
<dbReference type="SMART" id="SM00369">
    <property type="entry name" value="LRR_TYP"/>
    <property type="match status" value="2"/>
</dbReference>
<evidence type="ECO:0000256" key="9">
    <source>
        <dbReference type="SAM" id="SignalP"/>
    </source>
</evidence>
<dbReference type="GO" id="GO:0016020">
    <property type="term" value="C:membrane"/>
    <property type="evidence" value="ECO:0007669"/>
    <property type="project" value="UniProtKB-SubCell"/>
</dbReference>
<dbReference type="PANTHER" id="PTHR45773">
    <property type="entry name" value="SLIT AND NTRK-LIKE PROTEIN 4-RELATED"/>
    <property type="match status" value="1"/>
</dbReference>
<feature type="region of interest" description="Disordered" evidence="8">
    <location>
        <begin position="43"/>
        <end position="89"/>
    </location>
</feature>
<sequence length="230" mass="25439">MNLRITGRALWTIVLFTTLTAVPVRSTSAILDKSVTPELTHTMGLTTDLSTTQPTTKQDVTATSESTAPTDQTTTSTYTETTEPATTSNMVTIPDVTTLVTASEAYTTTPGFCPMYCGCMADRMTVYCSNYDHLHSIPQGIPTWVTTLWVTESNIPRLERNSFQNLTDLQTLMLFTNFITEIADGAFNGLSSIKSIYLGTNWINTIQDDTFKGLDSLEYLDLTGQRNRVR</sequence>
<dbReference type="KEGG" id="bfo:118421204"/>
<dbReference type="InterPro" id="IPR001611">
    <property type="entry name" value="Leu-rich_rpt"/>
</dbReference>